<feature type="region of interest" description="Disordered" evidence="7">
    <location>
        <begin position="343"/>
        <end position="377"/>
    </location>
</feature>
<dbReference type="InterPro" id="IPR036322">
    <property type="entry name" value="WD40_repeat_dom_sf"/>
</dbReference>
<keyword evidence="3 6" id="KW-0853">WD repeat</keyword>
<dbReference type="GO" id="GO:0005634">
    <property type="term" value="C:nucleus"/>
    <property type="evidence" value="ECO:0007669"/>
    <property type="project" value="UniProtKB-SubCell"/>
</dbReference>
<dbReference type="AlphaFoldDB" id="A0AAD5TVM0"/>
<comment type="subcellular location">
    <subcellularLocation>
        <location evidence="1">Nucleus</location>
    </subcellularLocation>
</comment>
<comment type="similarity">
    <text evidence="2">Belongs to the WD repeat Groucho/TLE family.</text>
</comment>
<evidence type="ECO:0000256" key="7">
    <source>
        <dbReference type="SAM" id="MobiDB-lite"/>
    </source>
</evidence>
<dbReference type="Pfam" id="PF00400">
    <property type="entry name" value="WD40"/>
    <property type="match status" value="4"/>
</dbReference>
<dbReference type="PRINTS" id="PR01850">
    <property type="entry name" value="GROUCHOFAMLY"/>
</dbReference>
<evidence type="ECO:0000256" key="2">
    <source>
        <dbReference type="ARBA" id="ARBA00005969"/>
    </source>
</evidence>
<evidence type="ECO:0000259" key="8">
    <source>
        <dbReference type="Pfam" id="PF03920"/>
    </source>
</evidence>
<dbReference type="EMBL" id="JADGJW010001031">
    <property type="protein sequence ID" value="KAJ3207801.1"/>
    <property type="molecule type" value="Genomic_DNA"/>
</dbReference>
<gene>
    <name evidence="9" type="ORF">HK099_000195</name>
</gene>
<dbReference type="PROSITE" id="PS50294">
    <property type="entry name" value="WD_REPEATS_REGION"/>
    <property type="match status" value="1"/>
</dbReference>
<dbReference type="InterPro" id="IPR005617">
    <property type="entry name" value="Groucho/TLE_N"/>
</dbReference>
<evidence type="ECO:0000256" key="4">
    <source>
        <dbReference type="ARBA" id="ARBA00022737"/>
    </source>
</evidence>
<keyword evidence="5" id="KW-0539">Nucleus</keyword>
<dbReference type="SMART" id="SM00320">
    <property type="entry name" value="WD40"/>
    <property type="match status" value="5"/>
</dbReference>
<dbReference type="Gene3D" id="2.130.10.10">
    <property type="entry name" value="YVTN repeat-like/Quinoprotein amine dehydrogenase"/>
    <property type="match status" value="1"/>
</dbReference>
<sequence>MGANPPAPNTTQQLNSPPSNQQPLPQSPSTKPNQQPITLPPLSNLQSNPQNIQQSSLTKIQSPPISNYTQNPYEHPDKPINPTLLQQNHSLNNEDQLSIKRSIPLSPQVHHNDHHISVQYPSRQLPPTSMVQNLRSNYPSSTSKYLTYEYCEKIKEEFQHVEFKLENHYREKSELHTQYAKHWEMAYQLNAEVHKQVDINNRYQAIINQLLPMLTPNVQAGVRQDMESIKSITDSTLPPPPQAPLLLNDYRDDRISPPNVPTRGQLMDDLDAKSRGRGRPSKVRIDAYKEEAIHPQNNKRLRVENEMENPLSPRFIPQDNMVPPPQFQNPNLAVQHSNNSPFIPRRGSVSQIPPPRSPSASSLSTVPRGLTLLNPESGKNAVPRGVNLVATLPHGEVVCALALSHPFQYVYTGGRGIVKIWDVSNLSDNRKGINVGSLDCLDNYIRAIHISRDSKTMIVGGESRSIVVCDISSVNPTITGRLQTPNQLTYALCTSKDSKVCFSCCSDGTINMWDLRTLQLKKTFEGHGDSVTCCCLTPDGQKLITGSLDKTVRVWDIKEGTEHCQYTFNSQIFSLGVCPMEPIIAAGLETSVVDVRFLSNFDMNRTLRLHDSCVLGLKYSPNGSWFVTSGKDHKWVAWRSLTCETLFQQLENSSILSCDISRDGKYVVTG</sequence>
<feature type="domain" description="Groucho/TLE N-terminal Q-rich" evidence="8">
    <location>
        <begin position="144"/>
        <end position="235"/>
    </location>
</feature>
<feature type="region of interest" description="Disordered" evidence="7">
    <location>
        <begin position="255"/>
        <end position="280"/>
    </location>
</feature>
<keyword evidence="10" id="KW-1185">Reference proteome</keyword>
<comment type="caution">
    <text evidence="9">The sequence shown here is derived from an EMBL/GenBank/DDBJ whole genome shotgun (WGS) entry which is preliminary data.</text>
</comment>
<evidence type="ECO:0000256" key="3">
    <source>
        <dbReference type="ARBA" id="ARBA00022574"/>
    </source>
</evidence>
<feature type="repeat" description="WD" evidence="6">
    <location>
        <begin position="607"/>
        <end position="638"/>
    </location>
</feature>
<dbReference type="GO" id="GO:0005667">
    <property type="term" value="C:transcription regulator complex"/>
    <property type="evidence" value="ECO:0007669"/>
    <property type="project" value="TreeGrafter"/>
</dbReference>
<dbReference type="CDD" id="cd00200">
    <property type="entry name" value="WD40"/>
    <property type="match status" value="1"/>
</dbReference>
<organism evidence="9 10">
    <name type="scientific">Clydaea vesicula</name>
    <dbReference type="NCBI Taxonomy" id="447962"/>
    <lineage>
        <taxon>Eukaryota</taxon>
        <taxon>Fungi</taxon>
        <taxon>Fungi incertae sedis</taxon>
        <taxon>Chytridiomycota</taxon>
        <taxon>Chytridiomycota incertae sedis</taxon>
        <taxon>Chytridiomycetes</taxon>
        <taxon>Lobulomycetales</taxon>
        <taxon>Lobulomycetaceae</taxon>
        <taxon>Clydaea</taxon>
    </lineage>
</organism>
<name>A0AAD5TVM0_9FUNG</name>
<keyword evidence="4" id="KW-0677">Repeat</keyword>
<feature type="compositionally biased region" description="Low complexity" evidence="7">
    <location>
        <begin position="358"/>
        <end position="367"/>
    </location>
</feature>
<dbReference type="InterPro" id="IPR019775">
    <property type="entry name" value="WD40_repeat_CS"/>
</dbReference>
<feature type="compositionally biased region" description="Polar residues" evidence="7">
    <location>
        <begin position="30"/>
        <end position="72"/>
    </location>
</feature>
<feature type="repeat" description="WD" evidence="6">
    <location>
        <begin position="524"/>
        <end position="565"/>
    </location>
</feature>
<dbReference type="PROSITE" id="PS50082">
    <property type="entry name" value="WD_REPEATS_2"/>
    <property type="match status" value="2"/>
</dbReference>
<evidence type="ECO:0000256" key="6">
    <source>
        <dbReference type="PROSITE-ProRule" id="PRU00221"/>
    </source>
</evidence>
<dbReference type="Pfam" id="PF03920">
    <property type="entry name" value="TLE_N"/>
    <property type="match status" value="1"/>
</dbReference>
<dbReference type="InterPro" id="IPR009146">
    <property type="entry name" value="Groucho_enhance"/>
</dbReference>
<dbReference type="PROSITE" id="PS00678">
    <property type="entry name" value="WD_REPEATS_1"/>
    <property type="match status" value="1"/>
</dbReference>
<dbReference type="SUPFAM" id="SSF50978">
    <property type="entry name" value="WD40 repeat-like"/>
    <property type="match status" value="1"/>
</dbReference>
<evidence type="ECO:0000256" key="1">
    <source>
        <dbReference type="ARBA" id="ARBA00004123"/>
    </source>
</evidence>
<dbReference type="PANTHER" id="PTHR10814">
    <property type="entry name" value="TRANSDUCIN-LIKE ENHANCER PROTEIN"/>
    <property type="match status" value="1"/>
</dbReference>
<evidence type="ECO:0000313" key="9">
    <source>
        <dbReference type="EMBL" id="KAJ3207801.1"/>
    </source>
</evidence>
<protein>
    <recommendedName>
        <fullName evidence="8">Groucho/TLE N-terminal Q-rich domain-containing protein</fullName>
    </recommendedName>
</protein>
<accession>A0AAD5TVM0</accession>
<dbReference type="GO" id="GO:0003714">
    <property type="term" value="F:transcription corepressor activity"/>
    <property type="evidence" value="ECO:0007669"/>
    <property type="project" value="TreeGrafter"/>
</dbReference>
<feature type="region of interest" description="Disordered" evidence="7">
    <location>
        <begin position="1"/>
        <end position="85"/>
    </location>
</feature>
<dbReference type="InterPro" id="IPR015943">
    <property type="entry name" value="WD40/YVTN_repeat-like_dom_sf"/>
</dbReference>
<reference evidence="9" key="1">
    <citation type="submission" date="2020-05" db="EMBL/GenBank/DDBJ databases">
        <title>Phylogenomic resolution of chytrid fungi.</title>
        <authorList>
            <person name="Stajich J.E."/>
            <person name="Amses K."/>
            <person name="Simmons R."/>
            <person name="Seto K."/>
            <person name="Myers J."/>
            <person name="Bonds A."/>
            <person name="Quandt C.A."/>
            <person name="Barry K."/>
            <person name="Liu P."/>
            <person name="Grigoriev I."/>
            <person name="Longcore J.E."/>
            <person name="James T.Y."/>
        </authorList>
    </citation>
    <scope>NUCLEOTIDE SEQUENCE</scope>
    <source>
        <strain evidence="9">JEL0476</strain>
    </source>
</reference>
<dbReference type="InterPro" id="IPR001680">
    <property type="entry name" value="WD40_rpt"/>
</dbReference>
<dbReference type="PANTHER" id="PTHR10814:SF21">
    <property type="entry name" value="PROTEIN GROUCHO"/>
    <property type="match status" value="1"/>
</dbReference>
<proteinExistence type="inferred from homology"/>
<feature type="compositionally biased region" description="Low complexity" evidence="7">
    <location>
        <begin position="12"/>
        <end position="29"/>
    </location>
</feature>
<evidence type="ECO:0000256" key="5">
    <source>
        <dbReference type="ARBA" id="ARBA00023242"/>
    </source>
</evidence>
<evidence type="ECO:0000313" key="10">
    <source>
        <dbReference type="Proteomes" id="UP001211065"/>
    </source>
</evidence>
<dbReference type="Proteomes" id="UP001211065">
    <property type="component" value="Unassembled WGS sequence"/>
</dbReference>
<feature type="non-terminal residue" evidence="9">
    <location>
        <position position="1"/>
    </location>
</feature>